<evidence type="ECO:0000256" key="6">
    <source>
        <dbReference type="SAM" id="MobiDB-lite"/>
    </source>
</evidence>
<feature type="compositionally biased region" description="Polar residues" evidence="6">
    <location>
        <begin position="319"/>
        <end position="332"/>
    </location>
</feature>
<dbReference type="GO" id="GO:0120293">
    <property type="term" value="C:dynein axonemal particle"/>
    <property type="evidence" value="ECO:0007669"/>
    <property type="project" value="UniProtKB-SubCell"/>
</dbReference>
<dbReference type="Pfam" id="PF15773">
    <property type="entry name" value="DAAP1"/>
    <property type="match status" value="1"/>
</dbReference>
<keyword evidence="8" id="KW-1185">Reference proteome</keyword>
<feature type="compositionally biased region" description="Polar residues" evidence="6">
    <location>
        <begin position="144"/>
        <end position="154"/>
    </location>
</feature>
<feature type="compositionally biased region" description="Polar residues" evidence="6">
    <location>
        <begin position="215"/>
        <end position="224"/>
    </location>
</feature>
<evidence type="ECO:0000256" key="5">
    <source>
        <dbReference type="ARBA" id="ARBA00030565"/>
    </source>
</evidence>
<feature type="region of interest" description="Disordered" evidence="6">
    <location>
        <begin position="319"/>
        <end position="340"/>
    </location>
</feature>
<feature type="region of interest" description="Disordered" evidence="6">
    <location>
        <begin position="107"/>
        <end position="126"/>
    </location>
</feature>
<evidence type="ECO:0000313" key="7">
    <source>
        <dbReference type="EMBL" id="KAF6439893.1"/>
    </source>
</evidence>
<evidence type="ECO:0000256" key="2">
    <source>
        <dbReference type="ARBA" id="ARBA00024177"/>
    </source>
</evidence>
<protein>
    <recommendedName>
        <fullName evidence="4">Dynein axonemal assembly factor 8</fullName>
    </recommendedName>
    <alternativeName>
        <fullName evidence="5">Dynein axonemal-associated protein 1</fullName>
    </alternativeName>
</protein>
<organism evidence="7 8">
    <name type="scientific">Rousettus aegyptiacus</name>
    <name type="common">Egyptian fruit bat</name>
    <name type="synonym">Pteropus aegyptiacus</name>
    <dbReference type="NCBI Taxonomy" id="9407"/>
    <lineage>
        <taxon>Eukaryota</taxon>
        <taxon>Metazoa</taxon>
        <taxon>Chordata</taxon>
        <taxon>Craniata</taxon>
        <taxon>Vertebrata</taxon>
        <taxon>Euteleostomi</taxon>
        <taxon>Mammalia</taxon>
        <taxon>Eutheria</taxon>
        <taxon>Laurasiatheria</taxon>
        <taxon>Chiroptera</taxon>
        <taxon>Yinpterochiroptera</taxon>
        <taxon>Pteropodoidea</taxon>
        <taxon>Pteropodidae</taxon>
        <taxon>Rousettinae</taxon>
        <taxon>Rousettus</taxon>
    </lineage>
</organism>
<evidence type="ECO:0000256" key="3">
    <source>
        <dbReference type="ARBA" id="ARBA00024190"/>
    </source>
</evidence>
<keyword evidence="1" id="KW-0963">Cytoplasm</keyword>
<reference evidence="7 8" key="1">
    <citation type="journal article" date="2020" name="Nature">
        <title>Six reference-quality genomes reveal evolution of bat adaptations.</title>
        <authorList>
            <person name="Jebb D."/>
            <person name="Huang Z."/>
            <person name="Pippel M."/>
            <person name="Hughes G.M."/>
            <person name="Lavrichenko K."/>
            <person name="Devanna P."/>
            <person name="Winkler S."/>
            <person name="Jermiin L.S."/>
            <person name="Skirmuntt E.C."/>
            <person name="Katzourakis A."/>
            <person name="Burkitt-Gray L."/>
            <person name="Ray D.A."/>
            <person name="Sullivan K.A.M."/>
            <person name="Roscito J.G."/>
            <person name="Kirilenko B.M."/>
            <person name="Davalos L.M."/>
            <person name="Corthals A.P."/>
            <person name="Power M.L."/>
            <person name="Jones G."/>
            <person name="Ransome R.D."/>
            <person name="Dechmann D.K.N."/>
            <person name="Locatelli A.G."/>
            <person name="Puechmaille S.J."/>
            <person name="Fedrigo O."/>
            <person name="Jarvis E.D."/>
            <person name="Hiller M."/>
            <person name="Vernes S.C."/>
            <person name="Myers E.W."/>
            <person name="Teeling E.C."/>
        </authorList>
    </citation>
    <scope>NUCLEOTIDE SEQUENCE [LARGE SCALE GENOMIC DNA]</scope>
    <source>
        <strain evidence="7">MRouAeg1</strain>
        <tissue evidence="7">Muscle</tissue>
    </source>
</reference>
<accession>A0A7J8EWX0</accession>
<dbReference type="GO" id="GO:0070840">
    <property type="term" value="F:dynein complex binding"/>
    <property type="evidence" value="ECO:0007669"/>
    <property type="project" value="InterPro"/>
</dbReference>
<comment type="function">
    <text evidence="2">In cyliated cells, dynein axonemal particle-specific protein required for deployment of ODA to the axoneme. Interacts with outer dynein arm (ODA) subunits.</text>
</comment>
<dbReference type="PANTHER" id="PTHR35977:SF1">
    <property type="entry name" value="DYNEIN AXONEMAL ASSEMBLY FACTOR 8"/>
    <property type="match status" value="1"/>
</dbReference>
<evidence type="ECO:0000256" key="4">
    <source>
        <dbReference type="ARBA" id="ARBA00024428"/>
    </source>
</evidence>
<feature type="compositionally biased region" description="Polar residues" evidence="6">
    <location>
        <begin position="505"/>
        <end position="516"/>
    </location>
</feature>
<name>A0A7J8EWX0_ROUAE</name>
<feature type="region of interest" description="Disordered" evidence="6">
    <location>
        <begin position="211"/>
        <end position="246"/>
    </location>
</feature>
<gene>
    <name evidence="7" type="ORF">HJG63_001708</name>
</gene>
<feature type="region of interest" description="Disordered" evidence="6">
    <location>
        <begin position="132"/>
        <end position="192"/>
    </location>
</feature>
<dbReference type="EMBL" id="JACASE010000008">
    <property type="protein sequence ID" value="KAF6439893.1"/>
    <property type="molecule type" value="Genomic_DNA"/>
</dbReference>
<feature type="compositionally biased region" description="Polar residues" evidence="6">
    <location>
        <begin position="112"/>
        <end position="125"/>
    </location>
</feature>
<comment type="caution">
    <text evidence="7">The sequence shown here is derived from an EMBL/GenBank/DDBJ whole genome shotgun (WGS) entry which is preliminary data.</text>
</comment>
<evidence type="ECO:0000313" key="8">
    <source>
        <dbReference type="Proteomes" id="UP000593571"/>
    </source>
</evidence>
<feature type="region of interest" description="Disordered" evidence="6">
    <location>
        <begin position="369"/>
        <end position="516"/>
    </location>
</feature>
<dbReference type="AlphaFoldDB" id="A0A7J8EWX0"/>
<proteinExistence type="predicted"/>
<feature type="compositionally biased region" description="Low complexity" evidence="6">
    <location>
        <begin position="384"/>
        <end position="396"/>
    </location>
</feature>
<sequence length="516" mass="56150">MGSQDKAVGPSLPSPWASQMGSWNTILQTVREQLPSLDSDSSSSDCGEEELFIFQRNQTSLIPDLSEELAEDSDGAWVPTANLSPKPLAVSMEFAAEAWGEWNAMMKEGRNPGQSLESHGESSSLFRKPEEIPTWQEGGHGGMSINTKGSSNPWEPQGEATLCPQEGDRRTEPPSAASQSQEGSNSANQRALRRERRKMIEKDLLHKVTWGPRNPNCSDQSQGKKMSCEAAVASPRPGTPPQGAQEGLPVLSLQQLEEWDLDHILESLAGQEDEDDRGDRATGTVWWTADRLQGQDHSKQSAQDRLMEQLTLLCATQSRTSSSAWKMPADTSQDTKQREAGNRRALTELGFQAELGQCWLRNPVKPPTTFIDLRPTEPSDQESLESSSSSSSSSSSDSEEAEEEETVALRNQQGPGGDCTGKSRLLQQLRAFRNGLAQPQLPANECPNSQKAQAPEDTAGSRTGRKQNLTLWTKAERSGQTLRKKSQGSGGPFCIRDSQRGPGASSGSTVDASGMR</sequence>
<dbReference type="Proteomes" id="UP000593571">
    <property type="component" value="Unassembled WGS sequence"/>
</dbReference>
<feature type="compositionally biased region" description="Polar residues" evidence="6">
    <location>
        <begin position="176"/>
        <end position="189"/>
    </location>
</feature>
<dbReference type="InterPro" id="IPR031531">
    <property type="entry name" value="DNAAF8"/>
</dbReference>
<dbReference type="PANTHER" id="PTHR35977">
    <property type="entry name" value="CHROMOSOME 16 OPEN READING FRAME 71"/>
    <property type="match status" value="1"/>
</dbReference>
<feature type="compositionally biased region" description="Acidic residues" evidence="6">
    <location>
        <begin position="397"/>
        <end position="406"/>
    </location>
</feature>
<comment type="subcellular location">
    <subcellularLocation>
        <location evidence="3">Dynein axonemal particle</location>
    </subcellularLocation>
</comment>
<evidence type="ECO:0000256" key="1">
    <source>
        <dbReference type="ARBA" id="ARBA00022490"/>
    </source>
</evidence>